<dbReference type="CDD" id="cd04301">
    <property type="entry name" value="NAT_SF"/>
    <property type="match status" value="1"/>
</dbReference>
<keyword evidence="4" id="KW-0689">Ribosomal protein</keyword>
<dbReference type="PROSITE" id="PS51186">
    <property type="entry name" value="GNAT"/>
    <property type="match status" value="1"/>
</dbReference>
<comment type="caution">
    <text evidence="4">The sequence shown here is derived from an EMBL/GenBank/DDBJ whole genome shotgun (WGS) entry which is preliminary data.</text>
</comment>
<keyword evidence="2" id="KW-0012">Acyltransferase</keyword>
<dbReference type="InterPro" id="IPR000182">
    <property type="entry name" value="GNAT_dom"/>
</dbReference>
<feature type="domain" description="N-acetyltransferase" evidence="3">
    <location>
        <begin position="19"/>
        <end position="165"/>
    </location>
</feature>
<dbReference type="GO" id="GO:0016747">
    <property type="term" value="F:acyltransferase activity, transferring groups other than amino-acyl groups"/>
    <property type="evidence" value="ECO:0007669"/>
    <property type="project" value="InterPro"/>
</dbReference>
<dbReference type="Pfam" id="PF13508">
    <property type="entry name" value="Acetyltransf_7"/>
    <property type="match status" value="1"/>
</dbReference>
<evidence type="ECO:0000313" key="4">
    <source>
        <dbReference type="EMBL" id="NYJ73343.1"/>
    </source>
</evidence>
<organism evidence="4 5">
    <name type="scientific">Allobranchiibius huperziae</name>
    <dbReference type="NCBI Taxonomy" id="1874116"/>
    <lineage>
        <taxon>Bacteria</taxon>
        <taxon>Bacillati</taxon>
        <taxon>Actinomycetota</taxon>
        <taxon>Actinomycetes</taxon>
        <taxon>Micrococcales</taxon>
        <taxon>Dermacoccaceae</taxon>
        <taxon>Allobranchiibius</taxon>
    </lineage>
</organism>
<keyword evidence="4" id="KW-0687">Ribonucleoprotein</keyword>
<evidence type="ECO:0000259" key="3">
    <source>
        <dbReference type="PROSITE" id="PS51186"/>
    </source>
</evidence>
<dbReference type="Proteomes" id="UP000571817">
    <property type="component" value="Unassembled WGS sequence"/>
</dbReference>
<gene>
    <name evidence="4" type="ORF">HNR15_000306</name>
</gene>
<evidence type="ECO:0000256" key="1">
    <source>
        <dbReference type="ARBA" id="ARBA00022679"/>
    </source>
</evidence>
<dbReference type="Gene3D" id="3.40.630.30">
    <property type="match status" value="1"/>
</dbReference>
<evidence type="ECO:0000256" key="2">
    <source>
        <dbReference type="ARBA" id="ARBA00023315"/>
    </source>
</evidence>
<dbReference type="InterPro" id="IPR050680">
    <property type="entry name" value="YpeA/RimI_acetyltransf"/>
</dbReference>
<dbReference type="GO" id="GO:0005840">
    <property type="term" value="C:ribosome"/>
    <property type="evidence" value="ECO:0007669"/>
    <property type="project" value="UniProtKB-KW"/>
</dbReference>
<keyword evidence="1" id="KW-0808">Transferase</keyword>
<dbReference type="RefSeq" id="WP_343048364.1">
    <property type="nucleotide sequence ID" value="NZ_JACCFW010000001.1"/>
</dbReference>
<evidence type="ECO:0000313" key="5">
    <source>
        <dbReference type="Proteomes" id="UP000571817"/>
    </source>
</evidence>
<dbReference type="SUPFAM" id="SSF55729">
    <property type="entry name" value="Acyl-CoA N-acyltransferases (Nat)"/>
    <property type="match status" value="1"/>
</dbReference>
<sequence>MPEPNLASAGGSPDASGIRVVRANDAAAVARILATLPQWFGIPESNDHYVEAAASMPSYLAVTGDRVVGVLLTTIHFAEAAEVYLMAVDAAYRRRGIGTRLMEAARAELRRDGVRFLQVKTLGPSRPDENYAATRRFYERCGFTPLEELLQLWEGNPCLLMVAAL</sequence>
<accession>A0A853DBL9</accession>
<dbReference type="PANTHER" id="PTHR43420">
    <property type="entry name" value="ACETYLTRANSFERASE"/>
    <property type="match status" value="1"/>
</dbReference>
<reference evidence="4 5" key="1">
    <citation type="submission" date="2020-07" db="EMBL/GenBank/DDBJ databases">
        <title>Sequencing the genomes of 1000 actinobacteria strains.</title>
        <authorList>
            <person name="Klenk H.-P."/>
        </authorList>
    </citation>
    <scope>NUCLEOTIDE SEQUENCE [LARGE SCALE GENOMIC DNA]</scope>
    <source>
        <strain evidence="4 5">DSM 29531</strain>
    </source>
</reference>
<protein>
    <submittedName>
        <fullName evidence="4">Ribosomal protein S18 acetylase RimI-like enzyme</fullName>
    </submittedName>
</protein>
<dbReference type="InterPro" id="IPR016181">
    <property type="entry name" value="Acyl_CoA_acyltransferase"/>
</dbReference>
<keyword evidence="5" id="KW-1185">Reference proteome</keyword>
<dbReference type="EMBL" id="JACCFW010000001">
    <property type="protein sequence ID" value="NYJ73343.1"/>
    <property type="molecule type" value="Genomic_DNA"/>
</dbReference>
<name>A0A853DBL9_9MICO</name>
<proteinExistence type="predicted"/>
<dbReference type="AlphaFoldDB" id="A0A853DBL9"/>